<dbReference type="SUPFAM" id="SSF51445">
    <property type="entry name" value="(Trans)glycosidases"/>
    <property type="match status" value="1"/>
</dbReference>
<accession>A0AAD4N2M1</accession>
<dbReference type="GO" id="GO:0042593">
    <property type="term" value="P:glucose homeostasis"/>
    <property type="evidence" value="ECO:0007669"/>
    <property type="project" value="TreeGrafter"/>
</dbReference>
<feature type="signal peptide" evidence="3">
    <location>
        <begin position="1"/>
        <end position="25"/>
    </location>
</feature>
<dbReference type="AlphaFoldDB" id="A0AAD4N2M1"/>
<dbReference type="GO" id="GO:0003796">
    <property type="term" value="F:lysozyme activity"/>
    <property type="evidence" value="ECO:0007669"/>
    <property type="project" value="InterPro"/>
</dbReference>
<keyword evidence="4" id="KW-0378">Hydrolase</keyword>
<dbReference type="PANTHER" id="PTHR23208">
    <property type="entry name" value="LYSOZYME PROTEIN"/>
    <property type="match status" value="1"/>
</dbReference>
<organism evidence="4 5">
    <name type="scientific">Ditylenchus destructor</name>
    <dbReference type="NCBI Taxonomy" id="166010"/>
    <lineage>
        <taxon>Eukaryota</taxon>
        <taxon>Metazoa</taxon>
        <taxon>Ecdysozoa</taxon>
        <taxon>Nematoda</taxon>
        <taxon>Chromadorea</taxon>
        <taxon>Rhabditida</taxon>
        <taxon>Tylenchina</taxon>
        <taxon>Tylenchomorpha</taxon>
        <taxon>Sphaerularioidea</taxon>
        <taxon>Anguinidae</taxon>
        <taxon>Anguininae</taxon>
        <taxon>Ditylenchus</taxon>
    </lineage>
</organism>
<evidence type="ECO:0000256" key="2">
    <source>
        <dbReference type="ARBA" id="ARBA00022729"/>
    </source>
</evidence>
<proteinExistence type="inferred from homology"/>
<dbReference type="GO" id="GO:0009253">
    <property type="term" value="P:peptidoglycan catabolic process"/>
    <property type="evidence" value="ECO:0007669"/>
    <property type="project" value="InterPro"/>
</dbReference>
<keyword evidence="2 3" id="KW-0732">Signal</keyword>
<dbReference type="Gene3D" id="3.20.20.80">
    <property type="entry name" value="Glycosidases"/>
    <property type="match status" value="1"/>
</dbReference>
<gene>
    <name evidence="4" type="ORF">DdX_08157</name>
</gene>
<dbReference type="EMBL" id="JAKKPZ010000012">
    <property type="protein sequence ID" value="KAI1714886.1"/>
    <property type="molecule type" value="Genomic_DNA"/>
</dbReference>
<evidence type="ECO:0000313" key="4">
    <source>
        <dbReference type="EMBL" id="KAI1714886.1"/>
    </source>
</evidence>
<dbReference type="GO" id="GO:0048870">
    <property type="term" value="P:cell motility"/>
    <property type="evidence" value="ECO:0007669"/>
    <property type="project" value="TreeGrafter"/>
</dbReference>
<dbReference type="GO" id="GO:0016998">
    <property type="term" value="P:cell wall macromolecule catabolic process"/>
    <property type="evidence" value="ECO:0007669"/>
    <property type="project" value="InterPro"/>
</dbReference>
<comment type="similarity">
    <text evidence="1">Belongs to the glycosyl hydrolase 25 family.</text>
</comment>
<evidence type="ECO:0000256" key="3">
    <source>
        <dbReference type="SAM" id="SignalP"/>
    </source>
</evidence>
<reference evidence="4" key="1">
    <citation type="submission" date="2022-01" db="EMBL/GenBank/DDBJ databases">
        <title>Genome Sequence Resource for Two Populations of Ditylenchus destructor, the Migratory Endoparasitic Phytonematode.</title>
        <authorList>
            <person name="Zhang H."/>
            <person name="Lin R."/>
            <person name="Xie B."/>
        </authorList>
    </citation>
    <scope>NUCLEOTIDE SEQUENCE</scope>
    <source>
        <strain evidence="4">BazhouSP</strain>
    </source>
</reference>
<evidence type="ECO:0000256" key="1">
    <source>
        <dbReference type="ARBA" id="ARBA00010646"/>
    </source>
</evidence>
<dbReference type="GO" id="GO:0098609">
    <property type="term" value="P:cell-cell adhesion"/>
    <property type="evidence" value="ECO:0007669"/>
    <property type="project" value="TreeGrafter"/>
</dbReference>
<dbReference type="Proteomes" id="UP001201812">
    <property type="component" value="Unassembled WGS sequence"/>
</dbReference>
<protein>
    <submittedName>
        <fullName evidence="4">Glycosyl hydrolases family 25 domain-containing protein</fullName>
    </submittedName>
</protein>
<evidence type="ECO:0000313" key="5">
    <source>
        <dbReference type="Proteomes" id="UP001201812"/>
    </source>
</evidence>
<sequence length="223" mass="25566">MRSFASVNILLAFLSFFLFVSPSTSTNCIDVSAPVPVEAFRCLKEMSYSCVIVRMWRSIGEFDQNSVQTVRNARSAGIDNVEGYIFPRFKQPADSARRQVQKLLEELSDNGVSYGRLWVDVEDKEHWSNDPEVNVQFLEEMVDELRQNEQDIGFYASKSQWEPITGGSTQFSSYPLWYPRYKNPPNPTFADFEAFGGWSSPVMKQYAKNVEECGVEVDKNYKP</sequence>
<comment type="caution">
    <text evidence="4">The sequence shown here is derived from an EMBL/GenBank/DDBJ whole genome shotgun (WGS) entry which is preliminary data.</text>
</comment>
<dbReference type="InterPro" id="IPR002053">
    <property type="entry name" value="Glyco_hydro_25"/>
</dbReference>
<dbReference type="InterPro" id="IPR017853">
    <property type="entry name" value="GH"/>
</dbReference>
<name>A0AAD4N2M1_9BILA</name>
<dbReference type="GO" id="GO:0007165">
    <property type="term" value="P:signal transduction"/>
    <property type="evidence" value="ECO:0007669"/>
    <property type="project" value="TreeGrafter"/>
</dbReference>
<dbReference type="GO" id="GO:0006950">
    <property type="term" value="P:response to stress"/>
    <property type="evidence" value="ECO:0007669"/>
    <property type="project" value="UniProtKB-ARBA"/>
</dbReference>
<dbReference type="Pfam" id="PF01183">
    <property type="entry name" value="Glyco_hydro_25"/>
    <property type="match status" value="1"/>
</dbReference>
<dbReference type="PANTHER" id="PTHR23208:SF11">
    <property type="entry name" value="COUNTING FACTOR 45-1-RELATED"/>
    <property type="match status" value="1"/>
</dbReference>
<dbReference type="InterPro" id="IPR051595">
    <property type="entry name" value="GH25_Enzymes"/>
</dbReference>
<feature type="chain" id="PRO_5041947910" evidence="3">
    <location>
        <begin position="26"/>
        <end position="223"/>
    </location>
</feature>
<dbReference type="CDD" id="cd06416">
    <property type="entry name" value="GH25_Lys1-like"/>
    <property type="match status" value="1"/>
</dbReference>
<dbReference type="PROSITE" id="PS51904">
    <property type="entry name" value="GLYCOSYL_HYDROL_F25_2"/>
    <property type="match status" value="1"/>
</dbReference>
<keyword evidence="5" id="KW-1185">Reference proteome</keyword>